<dbReference type="Proteomes" id="UP000267128">
    <property type="component" value="Unassembled WGS sequence"/>
</dbReference>
<dbReference type="CDD" id="cd12952">
    <property type="entry name" value="MMP_ACEL2062"/>
    <property type="match status" value="1"/>
</dbReference>
<dbReference type="Pfam" id="PF06262">
    <property type="entry name" value="Zincin_1"/>
    <property type="match status" value="1"/>
</dbReference>
<evidence type="ECO:0000313" key="2">
    <source>
        <dbReference type="Proteomes" id="UP000267128"/>
    </source>
</evidence>
<dbReference type="AlphaFoldDB" id="A0A3N0CA89"/>
<proteinExistence type="predicted"/>
<reference evidence="1 2" key="1">
    <citation type="submission" date="2018-11" db="EMBL/GenBank/DDBJ databases">
        <authorList>
            <person name="Li F."/>
        </authorList>
    </citation>
    <scope>NUCLEOTIDE SEQUENCE [LARGE SCALE GENOMIC DNA]</scope>
    <source>
        <strain evidence="1 2">Gsoil 097</strain>
    </source>
</reference>
<keyword evidence="2" id="KW-1185">Reference proteome</keyword>
<dbReference type="Gene3D" id="3.30.2010.20">
    <property type="match status" value="1"/>
</dbReference>
<comment type="caution">
    <text evidence="1">The sequence shown here is derived from an EMBL/GenBank/DDBJ whole genome shotgun (WGS) entry which is preliminary data.</text>
</comment>
<dbReference type="EMBL" id="RJSE01000009">
    <property type="protein sequence ID" value="RNL60384.1"/>
    <property type="molecule type" value="Genomic_DNA"/>
</dbReference>
<dbReference type="InterPro" id="IPR010428">
    <property type="entry name" value="Zincin_1"/>
</dbReference>
<dbReference type="RefSeq" id="WP_123229136.1">
    <property type="nucleotide sequence ID" value="NZ_RJSE01000009.1"/>
</dbReference>
<evidence type="ECO:0000313" key="1">
    <source>
        <dbReference type="EMBL" id="RNL60384.1"/>
    </source>
</evidence>
<name>A0A3N0CA89_9ACTN</name>
<sequence>MDLADDLFDDLVGEALDRIPPQLAALLDNVVVLVEEEPPPDESDLLGLYVGTPLTERDSTYTFLAPDQVFVFRGPLLRMCADVEELAEEIEITVVHEIAHHFGIDDDQLHEWGWG</sequence>
<dbReference type="OrthoDB" id="9806895at2"/>
<gene>
    <name evidence="1" type="ORF">EFK50_18750</name>
</gene>
<dbReference type="InterPro" id="IPR038555">
    <property type="entry name" value="Zincin_1_sf"/>
</dbReference>
<accession>A0A3N0CA89</accession>
<dbReference type="SUPFAM" id="SSF55486">
    <property type="entry name" value="Metalloproteases ('zincins'), catalytic domain"/>
    <property type="match status" value="1"/>
</dbReference>
<organism evidence="1 2">
    <name type="scientific">Nocardioides marmoriginsengisoli</name>
    <dbReference type="NCBI Taxonomy" id="661483"/>
    <lineage>
        <taxon>Bacteria</taxon>
        <taxon>Bacillati</taxon>
        <taxon>Actinomycetota</taxon>
        <taxon>Actinomycetes</taxon>
        <taxon>Propionibacteriales</taxon>
        <taxon>Nocardioidaceae</taxon>
        <taxon>Nocardioides</taxon>
    </lineage>
</organism>
<protein>
    <submittedName>
        <fullName evidence="1">Metallopeptidase family protein</fullName>
    </submittedName>
</protein>